<feature type="region of interest" description="Disordered" evidence="1">
    <location>
        <begin position="1"/>
        <end position="36"/>
    </location>
</feature>
<dbReference type="PANTHER" id="PTHR47487">
    <property type="entry name" value="OS06G0651300 PROTEIN-RELATED"/>
    <property type="match status" value="1"/>
</dbReference>
<evidence type="ECO:0000256" key="1">
    <source>
        <dbReference type="SAM" id="MobiDB-lite"/>
    </source>
</evidence>
<dbReference type="AlphaFoldDB" id="A0ABD1UL07"/>
<dbReference type="Gene3D" id="3.30.160.60">
    <property type="entry name" value="Classic Zinc Finger"/>
    <property type="match status" value="1"/>
</dbReference>
<dbReference type="PANTHER" id="PTHR47487:SF12">
    <property type="entry name" value="GLUTENIN, HIGH MOLECULAR WEIGHT SUBUNIT DX5-LIKE"/>
    <property type="match status" value="1"/>
</dbReference>
<proteinExistence type="predicted"/>
<dbReference type="Proteomes" id="UP001604336">
    <property type="component" value="Unassembled WGS sequence"/>
</dbReference>
<reference evidence="4" key="1">
    <citation type="submission" date="2024-07" db="EMBL/GenBank/DDBJ databases">
        <title>Two chromosome-level genome assemblies of Korean endemic species Abeliophyllum distichum and Forsythia ovata (Oleaceae).</title>
        <authorList>
            <person name="Jang H."/>
        </authorList>
    </citation>
    <scope>NUCLEOTIDE SEQUENCE [LARGE SCALE GENOMIC DNA]</scope>
</reference>
<evidence type="ECO:0000313" key="4">
    <source>
        <dbReference type="Proteomes" id="UP001604336"/>
    </source>
</evidence>
<evidence type="ECO:0000313" key="3">
    <source>
        <dbReference type="EMBL" id="KAL2525168.1"/>
    </source>
</evidence>
<dbReference type="InterPro" id="IPR003604">
    <property type="entry name" value="Matrin/U1-like-C_Znf_C2H2"/>
</dbReference>
<feature type="compositionally biased region" description="Low complexity" evidence="1">
    <location>
        <begin position="9"/>
        <end position="28"/>
    </location>
</feature>
<organism evidence="3 4">
    <name type="scientific">Abeliophyllum distichum</name>
    <dbReference type="NCBI Taxonomy" id="126358"/>
    <lineage>
        <taxon>Eukaryota</taxon>
        <taxon>Viridiplantae</taxon>
        <taxon>Streptophyta</taxon>
        <taxon>Embryophyta</taxon>
        <taxon>Tracheophyta</taxon>
        <taxon>Spermatophyta</taxon>
        <taxon>Magnoliopsida</taxon>
        <taxon>eudicotyledons</taxon>
        <taxon>Gunneridae</taxon>
        <taxon>Pentapetalae</taxon>
        <taxon>asterids</taxon>
        <taxon>lamiids</taxon>
        <taxon>Lamiales</taxon>
        <taxon>Oleaceae</taxon>
        <taxon>Forsythieae</taxon>
        <taxon>Abeliophyllum</taxon>
    </lineage>
</organism>
<name>A0ABD1UL07_9LAMI</name>
<sequence>MSGPTPIQSHESSSSSHPDTSTAETAGSTEEKAEHLADNNNEAEVGVLAQTTEIAQDNAALNSVLLNWQGVILEESTDANKSGAEVQNKQTLTGVFIPVENKHIPPKNLPTKAVFSGKNNSQLNRDFNQRHVCKRNLQGGRGGKRMKTYDTPRQPPKPKVIIPLICDLCNVKCDTREVFDRHLSGKKHISKLKRYEGHQAMYGSQGLLALYPPNPITQTLYARSGYPQEALHALQVSNIPPRLHMSPQVHFAGPTAMDTIYQLQQNPNLSIFNATSDPGSRMSENLHSCDPQSNNN</sequence>
<accession>A0ABD1UL07</accession>
<keyword evidence="4" id="KW-1185">Reference proteome</keyword>
<dbReference type="SUPFAM" id="SSF57667">
    <property type="entry name" value="beta-beta-alpha zinc fingers"/>
    <property type="match status" value="1"/>
</dbReference>
<protein>
    <recommendedName>
        <fullName evidence="2">U1-type domain-containing protein</fullName>
    </recommendedName>
</protein>
<dbReference type="InterPro" id="IPR036236">
    <property type="entry name" value="Znf_C2H2_sf"/>
</dbReference>
<comment type="caution">
    <text evidence="3">The sequence shown here is derived from an EMBL/GenBank/DDBJ whole genome shotgun (WGS) entry which is preliminary data.</text>
</comment>
<dbReference type="InterPro" id="IPR013087">
    <property type="entry name" value="Znf_C2H2_type"/>
</dbReference>
<evidence type="ECO:0000259" key="2">
    <source>
        <dbReference type="SMART" id="SM00451"/>
    </source>
</evidence>
<dbReference type="EMBL" id="JBFOLK010000003">
    <property type="protein sequence ID" value="KAL2525168.1"/>
    <property type="molecule type" value="Genomic_DNA"/>
</dbReference>
<gene>
    <name evidence="3" type="ORF">Adt_10222</name>
</gene>
<dbReference type="Pfam" id="PF12874">
    <property type="entry name" value="zf-met"/>
    <property type="match status" value="1"/>
</dbReference>
<dbReference type="SMART" id="SM00451">
    <property type="entry name" value="ZnF_U1"/>
    <property type="match status" value="1"/>
</dbReference>
<feature type="domain" description="U1-type" evidence="2">
    <location>
        <begin position="161"/>
        <end position="195"/>
    </location>
</feature>
<feature type="region of interest" description="Disordered" evidence="1">
    <location>
        <begin position="274"/>
        <end position="296"/>
    </location>
</feature>